<proteinExistence type="predicted"/>
<evidence type="ECO:0000313" key="2">
    <source>
        <dbReference type="Proteomes" id="UP001201163"/>
    </source>
</evidence>
<evidence type="ECO:0000313" key="1">
    <source>
        <dbReference type="EMBL" id="KAH8987169.1"/>
    </source>
</evidence>
<protein>
    <submittedName>
        <fullName evidence="1">Uncharacterized protein</fullName>
    </submittedName>
</protein>
<dbReference type="Proteomes" id="UP001201163">
    <property type="component" value="Unassembled WGS sequence"/>
</dbReference>
<dbReference type="EMBL" id="JAKELL010000049">
    <property type="protein sequence ID" value="KAH8987169.1"/>
    <property type="molecule type" value="Genomic_DNA"/>
</dbReference>
<gene>
    <name evidence="1" type="ORF">EDB92DRAFT_1801512</name>
</gene>
<sequence>MSSPAPHTPPTVLTYSYNSKLVYVSPGESYEQAIEFAQEAFPELRDVDRSLIYLEIRVILKNQAERPTARIHQTAWSPVVTTLSQYEIVEIHVASPPSSSPPHSVARPPPYISETGGFTTIMKGSPTSKNSFGPAPIQQSRMHTFIARLFRQRSS</sequence>
<name>A0AAD4Q8P0_9AGAM</name>
<keyword evidence="2" id="KW-1185">Reference proteome</keyword>
<organism evidence="1 2">
    <name type="scientific">Lactarius akahatsu</name>
    <dbReference type="NCBI Taxonomy" id="416441"/>
    <lineage>
        <taxon>Eukaryota</taxon>
        <taxon>Fungi</taxon>
        <taxon>Dikarya</taxon>
        <taxon>Basidiomycota</taxon>
        <taxon>Agaricomycotina</taxon>
        <taxon>Agaricomycetes</taxon>
        <taxon>Russulales</taxon>
        <taxon>Russulaceae</taxon>
        <taxon>Lactarius</taxon>
    </lineage>
</organism>
<dbReference type="AlphaFoldDB" id="A0AAD4Q8P0"/>
<accession>A0AAD4Q8P0</accession>
<comment type="caution">
    <text evidence="1">The sequence shown here is derived from an EMBL/GenBank/DDBJ whole genome shotgun (WGS) entry which is preliminary data.</text>
</comment>
<reference evidence="1" key="1">
    <citation type="submission" date="2022-01" db="EMBL/GenBank/DDBJ databases">
        <title>Comparative genomics reveals a dynamic genome evolution in the ectomycorrhizal milk-cap (Lactarius) mushrooms.</title>
        <authorList>
            <consortium name="DOE Joint Genome Institute"/>
            <person name="Lebreton A."/>
            <person name="Tang N."/>
            <person name="Kuo A."/>
            <person name="LaButti K."/>
            <person name="Drula E."/>
            <person name="Barry K."/>
            <person name="Clum A."/>
            <person name="Lipzen A."/>
            <person name="Mousain D."/>
            <person name="Ng V."/>
            <person name="Wang R."/>
            <person name="Wang X."/>
            <person name="Dai Y."/>
            <person name="Henrissat B."/>
            <person name="Grigoriev I.V."/>
            <person name="Guerin-Laguette A."/>
            <person name="Yu F."/>
            <person name="Martin F.M."/>
        </authorList>
    </citation>
    <scope>NUCLEOTIDE SEQUENCE</scope>
    <source>
        <strain evidence="1">QP</strain>
    </source>
</reference>